<dbReference type="Proteomes" id="UP000637423">
    <property type="component" value="Unassembled WGS sequence"/>
</dbReference>
<dbReference type="AlphaFoldDB" id="A0A916UPG9"/>
<gene>
    <name evidence="1" type="ORF">GCM10011396_27270</name>
</gene>
<protein>
    <submittedName>
        <fullName evidence="1">Uncharacterized protein</fullName>
    </submittedName>
</protein>
<reference evidence="1" key="2">
    <citation type="submission" date="2020-09" db="EMBL/GenBank/DDBJ databases">
        <authorList>
            <person name="Sun Q."/>
            <person name="Zhou Y."/>
        </authorList>
    </citation>
    <scope>NUCLEOTIDE SEQUENCE</scope>
    <source>
        <strain evidence="1">CGMCC 1.10998</strain>
    </source>
</reference>
<dbReference type="RefSeq" id="WP_188566555.1">
    <property type="nucleotide sequence ID" value="NZ_BMED01000002.1"/>
</dbReference>
<sequence length="101" mass="11626">MYLDHPRISATRSETEPDRIERLNRVYGYAIALADVDGNTECITKLSKIHDHKGILMVIWFAEPTEKEKAYFSKAWMSKIGDLSSRVEHEVLQKENLSTDS</sequence>
<comment type="caution">
    <text evidence="1">The sequence shown here is derived from an EMBL/GenBank/DDBJ whole genome shotgun (WGS) entry which is preliminary data.</text>
</comment>
<keyword evidence="2" id="KW-1185">Reference proteome</keyword>
<name>A0A916UPG9_9BURK</name>
<reference evidence="1" key="1">
    <citation type="journal article" date="2014" name="Int. J. Syst. Evol. Microbiol.">
        <title>Complete genome sequence of Corynebacterium casei LMG S-19264T (=DSM 44701T), isolated from a smear-ripened cheese.</title>
        <authorList>
            <consortium name="US DOE Joint Genome Institute (JGI-PGF)"/>
            <person name="Walter F."/>
            <person name="Albersmeier A."/>
            <person name="Kalinowski J."/>
            <person name="Ruckert C."/>
        </authorList>
    </citation>
    <scope>NUCLEOTIDE SEQUENCE</scope>
    <source>
        <strain evidence="1">CGMCC 1.10998</strain>
    </source>
</reference>
<organism evidence="1 2">
    <name type="scientific">Undibacterium terreum</name>
    <dbReference type="NCBI Taxonomy" id="1224302"/>
    <lineage>
        <taxon>Bacteria</taxon>
        <taxon>Pseudomonadati</taxon>
        <taxon>Pseudomonadota</taxon>
        <taxon>Betaproteobacteria</taxon>
        <taxon>Burkholderiales</taxon>
        <taxon>Oxalobacteraceae</taxon>
        <taxon>Undibacterium</taxon>
    </lineage>
</organism>
<proteinExistence type="predicted"/>
<accession>A0A916UPG9</accession>
<evidence type="ECO:0000313" key="2">
    <source>
        <dbReference type="Proteomes" id="UP000637423"/>
    </source>
</evidence>
<evidence type="ECO:0000313" key="1">
    <source>
        <dbReference type="EMBL" id="GGC78631.1"/>
    </source>
</evidence>
<dbReference type="EMBL" id="BMED01000002">
    <property type="protein sequence ID" value="GGC78631.1"/>
    <property type="molecule type" value="Genomic_DNA"/>
</dbReference>